<dbReference type="Proteomes" id="UP000006671">
    <property type="component" value="Unassembled WGS sequence"/>
</dbReference>
<feature type="transmembrane region" description="Helical" evidence="1">
    <location>
        <begin position="97"/>
        <end position="121"/>
    </location>
</feature>
<feature type="transmembrane region" description="Helical" evidence="1">
    <location>
        <begin position="24"/>
        <end position="52"/>
    </location>
</feature>
<evidence type="ECO:0000313" key="3">
    <source>
        <dbReference type="Proteomes" id="UP000006671"/>
    </source>
</evidence>
<dbReference type="VEuPathDB" id="AmoebaDB:NAEGRDRAFT_71576"/>
<feature type="transmembrane region" description="Helical" evidence="1">
    <location>
        <begin position="64"/>
        <end position="85"/>
    </location>
</feature>
<dbReference type="InParanoid" id="D2VRG4"/>
<organism evidence="3">
    <name type="scientific">Naegleria gruberi</name>
    <name type="common">Amoeba</name>
    <dbReference type="NCBI Taxonomy" id="5762"/>
    <lineage>
        <taxon>Eukaryota</taxon>
        <taxon>Discoba</taxon>
        <taxon>Heterolobosea</taxon>
        <taxon>Tetramitia</taxon>
        <taxon>Eutetramitia</taxon>
        <taxon>Vahlkampfiidae</taxon>
        <taxon>Naegleria</taxon>
    </lineage>
</organism>
<dbReference type="EMBL" id="GG738891">
    <property type="protein sequence ID" value="EFC40669.1"/>
    <property type="molecule type" value="Genomic_DNA"/>
</dbReference>
<proteinExistence type="predicted"/>
<keyword evidence="1" id="KW-1133">Transmembrane helix</keyword>
<keyword evidence="3" id="KW-1185">Reference proteome</keyword>
<protein>
    <submittedName>
        <fullName evidence="2">Predicted protein</fullName>
    </submittedName>
</protein>
<sequence length="200" mass="22198">MSSTNPLATLSSINDKITDKHKKIFHLVTSIIISAFSLFLFFYHFTVGVIWFSNLMVGYGMSDVLMFGLNFLTLSYGVTGIVGVVHQTVDDSNRKALLQYNVCGCMIGLPFLSICFFFIALTEYGYSVINNTSRLTMFRAITPGLNYAHTTLALILSVFIAILAIVSSISGFMYYQVITKPKPTPQQQPSYPSSVVVIQQ</sequence>
<accession>D2VRG4</accession>
<keyword evidence="1" id="KW-0812">Transmembrane</keyword>
<evidence type="ECO:0000313" key="2">
    <source>
        <dbReference type="EMBL" id="EFC40669.1"/>
    </source>
</evidence>
<dbReference type="GeneID" id="8854940"/>
<evidence type="ECO:0000256" key="1">
    <source>
        <dbReference type="SAM" id="Phobius"/>
    </source>
</evidence>
<name>D2VRG4_NAEGR</name>
<feature type="transmembrane region" description="Helical" evidence="1">
    <location>
        <begin position="152"/>
        <end position="175"/>
    </location>
</feature>
<gene>
    <name evidence="2" type="ORF">NAEGRDRAFT_71576</name>
</gene>
<dbReference type="AlphaFoldDB" id="D2VRG4"/>
<dbReference type="RefSeq" id="XP_002673413.1">
    <property type="nucleotide sequence ID" value="XM_002673367.1"/>
</dbReference>
<reference evidence="2 3" key="1">
    <citation type="journal article" date="2010" name="Cell">
        <title>The genome of Naegleria gruberi illuminates early eukaryotic versatility.</title>
        <authorList>
            <person name="Fritz-Laylin L.K."/>
            <person name="Prochnik S.E."/>
            <person name="Ginger M.L."/>
            <person name="Dacks J.B."/>
            <person name="Carpenter M.L."/>
            <person name="Field M.C."/>
            <person name="Kuo A."/>
            <person name="Paredez A."/>
            <person name="Chapman J."/>
            <person name="Pham J."/>
            <person name="Shu S."/>
            <person name="Neupane R."/>
            <person name="Cipriano M."/>
            <person name="Mancuso J."/>
            <person name="Tu H."/>
            <person name="Salamov A."/>
            <person name="Lindquist E."/>
            <person name="Shapiro H."/>
            <person name="Lucas S."/>
            <person name="Grigoriev I.V."/>
            <person name="Cande W.Z."/>
            <person name="Fulton C."/>
            <person name="Rokhsar D.S."/>
            <person name="Dawson S.C."/>
        </authorList>
    </citation>
    <scope>NUCLEOTIDE SEQUENCE [LARGE SCALE GENOMIC DNA]</scope>
    <source>
        <strain evidence="2 3">NEG-M</strain>
    </source>
</reference>
<dbReference type="KEGG" id="ngr:NAEGRDRAFT_71576"/>
<keyword evidence="1" id="KW-0472">Membrane</keyword>